<protein>
    <submittedName>
        <fullName evidence="1">Uncharacterized protein</fullName>
    </submittedName>
</protein>
<dbReference type="AlphaFoldDB" id="A0A382SWP6"/>
<name>A0A382SWP6_9ZZZZ</name>
<gene>
    <name evidence="1" type="ORF">METZ01_LOCUS367193</name>
</gene>
<evidence type="ECO:0000313" key="1">
    <source>
        <dbReference type="EMBL" id="SVD14339.1"/>
    </source>
</evidence>
<accession>A0A382SWP6</accession>
<sequence>VRKATIEVLKEGEKVLGSPTVGRYHVLEY</sequence>
<organism evidence="1">
    <name type="scientific">marine metagenome</name>
    <dbReference type="NCBI Taxonomy" id="408172"/>
    <lineage>
        <taxon>unclassified sequences</taxon>
        <taxon>metagenomes</taxon>
        <taxon>ecological metagenomes</taxon>
    </lineage>
</organism>
<feature type="non-terminal residue" evidence="1">
    <location>
        <position position="1"/>
    </location>
</feature>
<reference evidence="1" key="1">
    <citation type="submission" date="2018-05" db="EMBL/GenBank/DDBJ databases">
        <authorList>
            <person name="Lanie J.A."/>
            <person name="Ng W.-L."/>
            <person name="Kazmierczak K.M."/>
            <person name="Andrzejewski T.M."/>
            <person name="Davidsen T.M."/>
            <person name="Wayne K.J."/>
            <person name="Tettelin H."/>
            <person name="Glass J.I."/>
            <person name="Rusch D."/>
            <person name="Podicherti R."/>
            <person name="Tsui H.-C.T."/>
            <person name="Winkler M.E."/>
        </authorList>
    </citation>
    <scope>NUCLEOTIDE SEQUENCE</scope>
</reference>
<feature type="non-terminal residue" evidence="1">
    <location>
        <position position="29"/>
    </location>
</feature>
<proteinExistence type="predicted"/>
<dbReference type="EMBL" id="UINC01132183">
    <property type="protein sequence ID" value="SVD14339.1"/>
    <property type="molecule type" value="Genomic_DNA"/>
</dbReference>